<dbReference type="AlphaFoldDB" id="A0ABD1XBX1"/>
<dbReference type="EMBL" id="JBFOLJ010000001">
    <property type="protein sequence ID" value="KAL2559464.1"/>
    <property type="molecule type" value="Genomic_DNA"/>
</dbReference>
<evidence type="ECO:0000256" key="4">
    <source>
        <dbReference type="ARBA" id="ARBA00022840"/>
    </source>
</evidence>
<evidence type="ECO:0000256" key="5">
    <source>
        <dbReference type="PROSITE-ProRule" id="PRU00560"/>
    </source>
</evidence>
<dbReference type="InterPro" id="IPR014016">
    <property type="entry name" value="UvrD-like_ATP-bd"/>
</dbReference>
<evidence type="ECO:0000256" key="2">
    <source>
        <dbReference type="ARBA" id="ARBA00022801"/>
    </source>
</evidence>
<gene>
    <name evidence="7" type="ORF">Fot_04203</name>
</gene>
<dbReference type="InterPro" id="IPR027417">
    <property type="entry name" value="P-loop_NTPase"/>
</dbReference>
<dbReference type="InterPro" id="IPR039904">
    <property type="entry name" value="TRANK1"/>
</dbReference>
<organism evidence="7 8">
    <name type="scientific">Forsythia ovata</name>
    <dbReference type="NCBI Taxonomy" id="205694"/>
    <lineage>
        <taxon>Eukaryota</taxon>
        <taxon>Viridiplantae</taxon>
        <taxon>Streptophyta</taxon>
        <taxon>Embryophyta</taxon>
        <taxon>Tracheophyta</taxon>
        <taxon>Spermatophyta</taxon>
        <taxon>Magnoliopsida</taxon>
        <taxon>eudicotyledons</taxon>
        <taxon>Gunneridae</taxon>
        <taxon>Pentapetalae</taxon>
        <taxon>asterids</taxon>
        <taxon>lamiids</taxon>
        <taxon>Lamiales</taxon>
        <taxon>Oleaceae</taxon>
        <taxon>Forsythieae</taxon>
        <taxon>Forsythia</taxon>
    </lineage>
</organism>
<sequence length="927" mass="107164">MEECSSSTKRAAGPEDEFTRLVLSDDNLYRKQVFFSYNFINSFGKLTSYHLKKFVIKILLKISTGWRPKRRRVNLKCEIFSQIVKQFKVEGYYVVYTIDIMKEFHYEQVLKVWDILPLEEIQKLFVRLDTIFNSYTEDFINRCKVKCLDGNLEVPMSWPISHDIVRYKNINNAIFDSDSGGCEVDHRSYVENSKVNESFSLMKFYSLSAGIVNHLLSDQEGKELDLPFEVNDQEREIILFPKSSFILGRSGTGKTTVLTMKLHRKIEQYRIASNGLSSEERGMSLSNSADVSQYVGEFKENMLHQLFVTVNPKLCFAVKQHLSPLKSFASGGQFYADKSSYDMDDIDEMAQFHDIPDTFVGIHCDKYPLVITFHKFLMMLDGSVGNSYFERFHCVRGFPQVKRSTRSVSLQTFIRTKEVNHDRFCFFYCINEKLTKCLDPSRVFVEIMSHIKVGLQGEVSREDYVSLSDRWVSTLSAQERNAIYDVFKDYEKMKTKHCEFDLADLVMNLHFRLNNENLQGEKMDFVYVDEVQDLTTTQISLFRYICKNVDEGFVFSGDTAQTIAKGVDFRFEDVRSLFYNEFVMKSKKFRFPRREKGLLSDIFILSQNFRTHSGVLKLAQSVIDLLSHFFPQSFDVLPPETSFVNGEPPIVIEPGSNENAIITVFGGSGNVETKMVGFGAEQVILVRDDSVKKEISNYIGHQALILTIVECKGLEFQDVLLFNFFGSSPLRTQWRVVYEFLKEKDLVHSSYLNSSPSFSQLRHSVLCSELKQLYVAITRTKQRLWISETSEELFKPMFDYWKRLGLIQLRKVDDSLAKAMPRASSPEEWKSQGIKLFWEKKYEIAITCFERAGEKMWKRWAKAAQLRAASDQLSGSNSIAARIRLREAAEMFHSIGKADSAAECFCDLNEHERAGALWLQCPSEKHK</sequence>
<evidence type="ECO:0000313" key="8">
    <source>
        <dbReference type="Proteomes" id="UP001604277"/>
    </source>
</evidence>
<feature type="domain" description="UvrD-like helicase ATP-binding" evidence="6">
    <location>
        <begin position="227"/>
        <end position="612"/>
    </location>
</feature>
<evidence type="ECO:0000256" key="3">
    <source>
        <dbReference type="ARBA" id="ARBA00022806"/>
    </source>
</evidence>
<dbReference type="PANTHER" id="PTHR21529">
    <property type="entry name" value="MAMMARY TURMOR VIRUS RECEPTOR HOMOLOG 1, 2 MTVR1, 2"/>
    <property type="match status" value="1"/>
</dbReference>
<dbReference type="GO" id="GO:0016787">
    <property type="term" value="F:hydrolase activity"/>
    <property type="evidence" value="ECO:0007669"/>
    <property type="project" value="UniProtKB-UniRule"/>
</dbReference>
<keyword evidence="1 5" id="KW-0547">Nucleotide-binding</keyword>
<feature type="binding site" evidence="5">
    <location>
        <begin position="248"/>
        <end position="255"/>
    </location>
    <ligand>
        <name>ATP</name>
        <dbReference type="ChEBI" id="CHEBI:30616"/>
    </ligand>
</feature>
<accession>A0ABD1XBX1</accession>
<reference evidence="8" key="1">
    <citation type="submission" date="2024-07" db="EMBL/GenBank/DDBJ databases">
        <title>Two chromosome-level genome assemblies of Korean endemic species Abeliophyllum distichum and Forsythia ovata (Oleaceae).</title>
        <authorList>
            <person name="Jang H."/>
        </authorList>
    </citation>
    <scope>NUCLEOTIDE SEQUENCE [LARGE SCALE GENOMIC DNA]</scope>
</reference>
<dbReference type="Pfam" id="PF13361">
    <property type="entry name" value="UvrD_C"/>
    <property type="match status" value="1"/>
</dbReference>
<keyword evidence="2 5" id="KW-0378">Hydrolase</keyword>
<proteinExistence type="predicted"/>
<evidence type="ECO:0000313" key="7">
    <source>
        <dbReference type="EMBL" id="KAL2559464.1"/>
    </source>
</evidence>
<dbReference type="Proteomes" id="UP001604277">
    <property type="component" value="Unassembled WGS sequence"/>
</dbReference>
<dbReference type="Gene3D" id="3.40.50.300">
    <property type="entry name" value="P-loop containing nucleotide triphosphate hydrolases"/>
    <property type="match status" value="2"/>
</dbReference>
<name>A0ABD1XBX1_9LAMI</name>
<dbReference type="PANTHER" id="PTHR21529:SF4">
    <property type="entry name" value="TPR AND ANKYRIN REPEAT-CONTAINING PROTEIN 1"/>
    <property type="match status" value="1"/>
</dbReference>
<evidence type="ECO:0000259" key="6">
    <source>
        <dbReference type="PROSITE" id="PS51198"/>
    </source>
</evidence>
<dbReference type="PROSITE" id="PS51198">
    <property type="entry name" value="UVRD_HELICASE_ATP_BIND"/>
    <property type="match status" value="1"/>
</dbReference>
<dbReference type="InterPro" id="IPR014017">
    <property type="entry name" value="DNA_helicase_UvrD-like_C"/>
</dbReference>
<protein>
    <recommendedName>
        <fullName evidence="6">UvrD-like helicase ATP-binding domain-containing protein</fullName>
    </recommendedName>
</protein>
<dbReference type="Pfam" id="PF00580">
    <property type="entry name" value="UvrD-helicase"/>
    <property type="match status" value="1"/>
</dbReference>
<evidence type="ECO:0000256" key="1">
    <source>
        <dbReference type="ARBA" id="ARBA00022741"/>
    </source>
</evidence>
<dbReference type="GO" id="GO:0004386">
    <property type="term" value="F:helicase activity"/>
    <property type="evidence" value="ECO:0007669"/>
    <property type="project" value="UniProtKB-UniRule"/>
</dbReference>
<keyword evidence="8" id="KW-1185">Reference proteome</keyword>
<comment type="caution">
    <text evidence="7">The sequence shown here is derived from an EMBL/GenBank/DDBJ whole genome shotgun (WGS) entry which is preliminary data.</text>
</comment>
<keyword evidence="4 5" id="KW-0067">ATP-binding</keyword>
<dbReference type="GO" id="GO:0005524">
    <property type="term" value="F:ATP binding"/>
    <property type="evidence" value="ECO:0007669"/>
    <property type="project" value="UniProtKB-UniRule"/>
</dbReference>
<dbReference type="SUPFAM" id="SSF52540">
    <property type="entry name" value="P-loop containing nucleoside triphosphate hydrolases"/>
    <property type="match status" value="1"/>
</dbReference>
<keyword evidence="3 5" id="KW-0347">Helicase</keyword>